<evidence type="ECO:0000313" key="1">
    <source>
        <dbReference type="EMBL" id="KAH3874008.1"/>
    </source>
</evidence>
<name>A0A9D4MCA9_DREPO</name>
<evidence type="ECO:0000313" key="2">
    <source>
        <dbReference type="Proteomes" id="UP000828390"/>
    </source>
</evidence>
<dbReference type="AlphaFoldDB" id="A0A9D4MCA9"/>
<reference evidence="1" key="2">
    <citation type="submission" date="2020-11" db="EMBL/GenBank/DDBJ databases">
        <authorList>
            <person name="McCartney M.A."/>
            <person name="Auch B."/>
            <person name="Kono T."/>
            <person name="Mallez S."/>
            <person name="Becker A."/>
            <person name="Gohl D.M."/>
            <person name="Silverstein K.A.T."/>
            <person name="Koren S."/>
            <person name="Bechman K.B."/>
            <person name="Herman A."/>
            <person name="Abrahante J.E."/>
            <person name="Garbe J."/>
        </authorList>
    </citation>
    <scope>NUCLEOTIDE SEQUENCE</scope>
    <source>
        <strain evidence="1">Duluth1</strain>
        <tissue evidence="1">Whole animal</tissue>
    </source>
</reference>
<accession>A0A9D4MCA9</accession>
<keyword evidence="2" id="KW-1185">Reference proteome</keyword>
<proteinExistence type="predicted"/>
<dbReference type="EMBL" id="JAIWYP010000002">
    <property type="protein sequence ID" value="KAH3874008.1"/>
    <property type="molecule type" value="Genomic_DNA"/>
</dbReference>
<dbReference type="Proteomes" id="UP000828390">
    <property type="component" value="Unassembled WGS sequence"/>
</dbReference>
<reference evidence="1" key="1">
    <citation type="journal article" date="2019" name="bioRxiv">
        <title>The Genome of the Zebra Mussel, Dreissena polymorpha: A Resource for Invasive Species Research.</title>
        <authorList>
            <person name="McCartney M.A."/>
            <person name="Auch B."/>
            <person name="Kono T."/>
            <person name="Mallez S."/>
            <person name="Zhang Y."/>
            <person name="Obille A."/>
            <person name="Becker A."/>
            <person name="Abrahante J.E."/>
            <person name="Garbe J."/>
            <person name="Badalamenti J.P."/>
            <person name="Herman A."/>
            <person name="Mangelson H."/>
            <person name="Liachko I."/>
            <person name="Sullivan S."/>
            <person name="Sone E.D."/>
            <person name="Koren S."/>
            <person name="Silverstein K.A.T."/>
            <person name="Beckman K.B."/>
            <person name="Gohl D.M."/>
        </authorList>
    </citation>
    <scope>NUCLEOTIDE SEQUENCE</scope>
    <source>
        <strain evidence="1">Duluth1</strain>
        <tissue evidence="1">Whole animal</tissue>
    </source>
</reference>
<protein>
    <submittedName>
        <fullName evidence="1">Uncharacterized protein</fullName>
    </submittedName>
</protein>
<sequence>MRLQAECQTGTTQVSSNSLSLGRRLRVAQNHPVPCNENLTRDCDLALVHT</sequence>
<comment type="caution">
    <text evidence="1">The sequence shown here is derived from an EMBL/GenBank/DDBJ whole genome shotgun (WGS) entry which is preliminary data.</text>
</comment>
<gene>
    <name evidence="1" type="ORF">DPMN_037249</name>
</gene>
<organism evidence="1 2">
    <name type="scientific">Dreissena polymorpha</name>
    <name type="common">Zebra mussel</name>
    <name type="synonym">Mytilus polymorpha</name>
    <dbReference type="NCBI Taxonomy" id="45954"/>
    <lineage>
        <taxon>Eukaryota</taxon>
        <taxon>Metazoa</taxon>
        <taxon>Spiralia</taxon>
        <taxon>Lophotrochozoa</taxon>
        <taxon>Mollusca</taxon>
        <taxon>Bivalvia</taxon>
        <taxon>Autobranchia</taxon>
        <taxon>Heteroconchia</taxon>
        <taxon>Euheterodonta</taxon>
        <taxon>Imparidentia</taxon>
        <taxon>Neoheterodontei</taxon>
        <taxon>Myida</taxon>
        <taxon>Dreissenoidea</taxon>
        <taxon>Dreissenidae</taxon>
        <taxon>Dreissena</taxon>
    </lineage>
</organism>